<dbReference type="GO" id="GO:0006048">
    <property type="term" value="P:UDP-N-acetylglucosamine biosynthetic process"/>
    <property type="evidence" value="ECO:0007669"/>
    <property type="project" value="TreeGrafter"/>
</dbReference>
<dbReference type="PANTHER" id="PTHR45955">
    <property type="entry name" value="PHOSPHOACETYLGLUCOSAMINE MUTASE"/>
    <property type="match status" value="1"/>
</dbReference>
<comment type="caution">
    <text evidence="3">The sequence shown here is derived from an EMBL/GenBank/DDBJ whole genome shotgun (WGS) entry which is preliminary data.</text>
</comment>
<keyword evidence="3" id="KW-0413">Isomerase</keyword>
<dbReference type="InterPro" id="IPR005843">
    <property type="entry name" value="A-D-PHexomutase_C"/>
</dbReference>
<evidence type="ECO:0000259" key="1">
    <source>
        <dbReference type="Pfam" id="PF00408"/>
    </source>
</evidence>
<dbReference type="Pfam" id="PF21404">
    <property type="entry name" value="AMG1_III"/>
    <property type="match status" value="1"/>
</dbReference>
<gene>
    <name evidence="3" type="primary">PGM3_2</name>
    <name evidence="3" type="ORF">OS493_035087</name>
</gene>
<keyword evidence="4" id="KW-1185">Reference proteome</keyword>
<dbReference type="InterPro" id="IPR049022">
    <property type="entry name" value="AMG1_III"/>
</dbReference>
<dbReference type="Proteomes" id="UP001163046">
    <property type="component" value="Unassembled WGS sequence"/>
</dbReference>
<evidence type="ECO:0000313" key="3">
    <source>
        <dbReference type="EMBL" id="KAJ7382437.1"/>
    </source>
</evidence>
<dbReference type="InterPro" id="IPR036900">
    <property type="entry name" value="A-D-PHexomutase_C_sf"/>
</dbReference>
<name>A0A9X0D0A0_9CNID</name>
<dbReference type="FunFam" id="3.30.310.50:FF:000003">
    <property type="entry name" value="Phosphoacetylglucosamine mutase"/>
    <property type="match status" value="1"/>
</dbReference>
<dbReference type="AlphaFoldDB" id="A0A9X0D0A0"/>
<feature type="domain" description="Alpha-D-phosphohexomutase C-terminal" evidence="1">
    <location>
        <begin position="62"/>
        <end position="116"/>
    </location>
</feature>
<dbReference type="EC" id="5.4.2.3" evidence="3"/>
<evidence type="ECO:0000313" key="4">
    <source>
        <dbReference type="Proteomes" id="UP001163046"/>
    </source>
</evidence>
<dbReference type="EMBL" id="MU825924">
    <property type="protein sequence ID" value="KAJ7382437.1"/>
    <property type="molecule type" value="Genomic_DNA"/>
</dbReference>
<proteinExistence type="predicted"/>
<dbReference type="SUPFAM" id="SSF55957">
    <property type="entry name" value="Phosphoglucomutase, C-terminal domain"/>
    <property type="match status" value="1"/>
</dbReference>
<reference evidence="3" key="1">
    <citation type="submission" date="2023-01" db="EMBL/GenBank/DDBJ databases">
        <title>Genome assembly of the deep-sea coral Lophelia pertusa.</title>
        <authorList>
            <person name="Herrera S."/>
            <person name="Cordes E."/>
        </authorList>
    </citation>
    <scope>NUCLEOTIDE SEQUENCE</scope>
    <source>
        <strain evidence="3">USNM1676648</strain>
        <tissue evidence="3">Polyp</tissue>
    </source>
</reference>
<dbReference type="GO" id="GO:0004610">
    <property type="term" value="F:phosphoacetylglucosamine mutase activity"/>
    <property type="evidence" value="ECO:0007669"/>
    <property type="project" value="UniProtKB-EC"/>
</dbReference>
<protein>
    <submittedName>
        <fullName evidence="3">Phosphoglucomutase-3</fullName>
        <ecNumber evidence="3">5.4.2.3</ecNumber>
    </submittedName>
</protein>
<dbReference type="Pfam" id="PF00408">
    <property type="entry name" value="PGM_PMM_IV"/>
    <property type="match status" value="1"/>
</dbReference>
<organism evidence="3 4">
    <name type="scientific">Desmophyllum pertusum</name>
    <dbReference type="NCBI Taxonomy" id="174260"/>
    <lineage>
        <taxon>Eukaryota</taxon>
        <taxon>Metazoa</taxon>
        <taxon>Cnidaria</taxon>
        <taxon>Anthozoa</taxon>
        <taxon>Hexacorallia</taxon>
        <taxon>Scleractinia</taxon>
        <taxon>Caryophylliina</taxon>
        <taxon>Caryophylliidae</taxon>
        <taxon>Desmophyllum</taxon>
    </lineage>
</organism>
<sequence length="131" mass="14634">MVDLINQTVGDAMSDMLVVETILYERHWSLDDWRATYTDLPNRQLKVTIKDRTVIQTTDDERKATAPEGLQEEIDKLVSGYKSARSFVRPSGTEDVVRVYAEADTREAADSLALAVSQKVYDLAGGIGDRP</sequence>
<evidence type="ECO:0000259" key="2">
    <source>
        <dbReference type="Pfam" id="PF21404"/>
    </source>
</evidence>
<feature type="domain" description="Phosphoacetylglucosamine mutase AMG1" evidence="2">
    <location>
        <begin position="2"/>
        <end position="28"/>
    </location>
</feature>
<dbReference type="PANTHER" id="PTHR45955:SF1">
    <property type="entry name" value="PHOSPHOACETYLGLUCOSAMINE MUTASE"/>
    <property type="match status" value="1"/>
</dbReference>
<dbReference type="Gene3D" id="3.30.310.50">
    <property type="entry name" value="Alpha-D-phosphohexomutase, C-terminal domain"/>
    <property type="match status" value="1"/>
</dbReference>
<dbReference type="OrthoDB" id="1928at2759"/>
<accession>A0A9X0D0A0</accession>